<reference evidence="4 5" key="1">
    <citation type="submission" date="2017-09" db="EMBL/GenBank/DDBJ databases">
        <title>Depth-based differentiation of microbial function through sediment-hosted aquifers and enrichment of novel symbionts in the deep terrestrial subsurface.</title>
        <authorList>
            <person name="Probst A.J."/>
            <person name="Ladd B."/>
            <person name="Jarett J.K."/>
            <person name="Geller-Mcgrath D.E."/>
            <person name="Sieber C.M."/>
            <person name="Emerson J.B."/>
            <person name="Anantharaman K."/>
            <person name="Thomas B.C."/>
            <person name="Malmstrom R."/>
            <person name="Stieglmeier M."/>
            <person name="Klingl A."/>
            <person name="Woyke T."/>
            <person name="Ryan C.M."/>
            <person name="Banfield J.F."/>
        </authorList>
    </citation>
    <scope>NUCLEOTIDE SEQUENCE [LARGE SCALE GENOMIC DNA]</scope>
    <source>
        <strain evidence="4">CG23_combo_of_CG06-09_8_20_14_all_34_8</strain>
    </source>
</reference>
<feature type="transmembrane region" description="Helical" evidence="2">
    <location>
        <begin position="401"/>
        <end position="421"/>
    </location>
</feature>
<evidence type="ECO:0000256" key="3">
    <source>
        <dbReference type="SAM" id="SignalP"/>
    </source>
</evidence>
<evidence type="ECO:0000256" key="1">
    <source>
        <dbReference type="SAM" id="MobiDB-lite"/>
    </source>
</evidence>
<evidence type="ECO:0000256" key="2">
    <source>
        <dbReference type="SAM" id="Phobius"/>
    </source>
</evidence>
<keyword evidence="3" id="KW-0732">Signal</keyword>
<keyword evidence="2" id="KW-1133">Transmembrane helix</keyword>
<dbReference type="AlphaFoldDB" id="A0A2H0B7C2"/>
<feature type="transmembrane region" description="Helical" evidence="2">
    <location>
        <begin position="366"/>
        <end position="389"/>
    </location>
</feature>
<dbReference type="Proteomes" id="UP000229459">
    <property type="component" value="Unassembled WGS sequence"/>
</dbReference>
<feature type="compositionally biased region" description="Pro residues" evidence="1">
    <location>
        <begin position="171"/>
        <end position="187"/>
    </location>
</feature>
<keyword evidence="2" id="KW-0812">Transmembrane</keyword>
<feature type="compositionally biased region" description="Polar residues" evidence="1">
    <location>
        <begin position="193"/>
        <end position="202"/>
    </location>
</feature>
<feature type="signal peptide" evidence="3">
    <location>
        <begin position="1"/>
        <end position="21"/>
    </location>
</feature>
<protein>
    <recommendedName>
        <fullName evidence="6">Big-1 domain-containing protein</fullName>
    </recommendedName>
</protein>
<evidence type="ECO:0008006" key="6">
    <source>
        <dbReference type="Google" id="ProtNLM"/>
    </source>
</evidence>
<gene>
    <name evidence="4" type="ORF">COX08_00250</name>
</gene>
<feature type="transmembrane region" description="Helical" evidence="2">
    <location>
        <begin position="337"/>
        <end position="354"/>
    </location>
</feature>
<evidence type="ECO:0000313" key="5">
    <source>
        <dbReference type="Proteomes" id="UP000229459"/>
    </source>
</evidence>
<keyword evidence="2" id="KW-0472">Membrane</keyword>
<comment type="caution">
    <text evidence="4">The sequence shown here is derived from an EMBL/GenBank/DDBJ whole genome shotgun (WGS) entry which is preliminary data.</text>
</comment>
<dbReference type="EMBL" id="PCSR01000006">
    <property type="protein sequence ID" value="PIP53557.1"/>
    <property type="molecule type" value="Genomic_DNA"/>
</dbReference>
<name>A0A2H0B7C2_9BACT</name>
<evidence type="ECO:0000313" key="4">
    <source>
        <dbReference type="EMBL" id="PIP53557.1"/>
    </source>
</evidence>
<accession>A0A2H0B7C2</accession>
<organism evidence="4 5">
    <name type="scientific">Candidatus Beckwithbacteria bacterium CG23_combo_of_CG06-09_8_20_14_all_34_8</name>
    <dbReference type="NCBI Taxonomy" id="1974497"/>
    <lineage>
        <taxon>Bacteria</taxon>
        <taxon>Candidatus Beckwithiibacteriota</taxon>
    </lineage>
</organism>
<proteinExistence type="predicted"/>
<feature type="chain" id="PRO_5013843077" description="Big-1 domain-containing protein" evidence="3">
    <location>
        <begin position="22"/>
        <end position="426"/>
    </location>
</feature>
<sequence>MIKKLFFIIIAVMLLVKPIWAADMTVICNTANKCSTLPSEGAALFSVDDIKPSYNFPKEFSVFNQDLDEDCYLYLKTENIQDPDQLNQTLYTVIKDPLTTYFGSLEDMNRAAIDQNLTDLFNQGTINLGKVDKGETKTYLWAVTMDPDAGNQYQGKTTQFDFDMTFECGIPPTPSPTPTATPGPTSSPDPNSGKHTTLGKNGPTCENLTFEITFDVKNDGNPVVDQEITFSYGGDTWTEYTNDDGRANTDAIYNGSGELKAETTDGYPSQSLYVDDLGDCGGGIGGGFTFGAFTATQGLVSGAFDQALQEATKAAGLVLPDGQIKGESDICCPKIEPLWWIVLLAQTLWLVRYFMQRIKNMDKSQWLLMTLAVTTLAIIIHWLGHPWFVSRGYTQSPYCRWLWLMAIINGLILSSVFRYVYKEEHE</sequence>
<feature type="region of interest" description="Disordered" evidence="1">
    <location>
        <begin position="168"/>
        <end position="202"/>
    </location>
</feature>